<dbReference type="EMBL" id="JAIOIU010000162">
    <property type="protein sequence ID" value="MBZ0160911.1"/>
    <property type="molecule type" value="Genomic_DNA"/>
</dbReference>
<evidence type="ECO:0000313" key="2">
    <source>
        <dbReference type="EMBL" id="MBZ0160911.1"/>
    </source>
</evidence>
<dbReference type="Proteomes" id="UP001197609">
    <property type="component" value="Unassembled WGS sequence"/>
</dbReference>
<feature type="compositionally biased region" description="Basic residues" evidence="1">
    <location>
        <begin position="8"/>
        <end position="18"/>
    </location>
</feature>
<gene>
    <name evidence="2" type="ORF">K8G79_12390</name>
</gene>
<feature type="region of interest" description="Disordered" evidence="1">
    <location>
        <begin position="1"/>
        <end position="48"/>
    </location>
</feature>
<evidence type="ECO:0000256" key="1">
    <source>
        <dbReference type="SAM" id="MobiDB-lite"/>
    </source>
</evidence>
<organism evidence="2 3">
    <name type="scientific">Candidatus Methylomirabilis tolerans</name>
    <dbReference type="NCBI Taxonomy" id="3123416"/>
    <lineage>
        <taxon>Bacteria</taxon>
        <taxon>Candidatus Methylomirabilota</taxon>
        <taxon>Candidatus Methylomirabilia</taxon>
        <taxon>Candidatus Methylomirabilales</taxon>
        <taxon>Candidatus Methylomirabilaceae</taxon>
        <taxon>Candidatus Methylomirabilis</taxon>
    </lineage>
</organism>
<feature type="compositionally biased region" description="Basic and acidic residues" evidence="1">
    <location>
        <begin position="36"/>
        <end position="48"/>
    </location>
</feature>
<reference evidence="2 3" key="1">
    <citation type="journal article" date="2021" name="bioRxiv">
        <title>Unraveling nitrogen, sulfur and carbon metabolic pathways and microbial community transcriptional responses to substrate deprivation and toxicity stresses in a bioreactor mimicking anoxic brackish coastal sediment conditions.</title>
        <authorList>
            <person name="Martins P.D."/>
            <person name="Echeveste M.J."/>
            <person name="Arshad A."/>
            <person name="Kurth J."/>
            <person name="Ouboter H."/>
            <person name="Jetten M.S.M."/>
            <person name="Welte C.U."/>
        </authorList>
    </citation>
    <scope>NUCLEOTIDE SEQUENCE [LARGE SCALE GENOMIC DNA]</scope>
    <source>
        <strain evidence="2">MAG_38</strain>
    </source>
</reference>
<accession>A0AAJ1ALY0</accession>
<sequence>MKLVIRLKPPKRRAPHRPTKVEPQRVRYDRKRAKRSVREEVKAEGKAG</sequence>
<protein>
    <submittedName>
        <fullName evidence="2">Uncharacterized protein</fullName>
    </submittedName>
</protein>
<name>A0AAJ1ALY0_9BACT</name>
<proteinExistence type="predicted"/>
<evidence type="ECO:0000313" key="3">
    <source>
        <dbReference type="Proteomes" id="UP001197609"/>
    </source>
</evidence>
<dbReference type="AlphaFoldDB" id="A0AAJ1ALY0"/>
<comment type="caution">
    <text evidence="2">The sequence shown here is derived from an EMBL/GenBank/DDBJ whole genome shotgun (WGS) entry which is preliminary data.</text>
</comment>